<proteinExistence type="predicted"/>
<dbReference type="EMBL" id="OA570574">
    <property type="protein sequence ID" value="CAD7203411.1"/>
    <property type="molecule type" value="Genomic_DNA"/>
</dbReference>
<protein>
    <submittedName>
        <fullName evidence="1">Uncharacterized protein</fullName>
    </submittedName>
</protein>
<name>A0A7R8ZBG9_TIMDO</name>
<accession>A0A7R8ZBG9</accession>
<gene>
    <name evidence="1" type="ORF">TDIB3V08_LOCUS9583</name>
</gene>
<dbReference type="AlphaFoldDB" id="A0A7R8ZBG9"/>
<sequence length="87" mass="9630">MRNTVTVFLVPDVIESGMARAIFRTRVVLLFDTSLRLGIIFISHPGYAMSCLTLFGTLDSFLVRTALKPPLHRGIEIIAVTPMPSLL</sequence>
<organism evidence="1">
    <name type="scientific">Timema douglasi</name>
    <name type="common">Walking stick</name>
    <dbReference type="NCBI Taxonomy" id="61478"/>
    <lineage>
        <taxon>Eukaryota</taxon>
        <taxon>Metazoa</taxon>
        <taxon>Ecdysozoa</taxon>
        <taxon>Arthropoda</taxon>
        <taxon>Hexapoda</taxon>
        <taxon>Insecta</taxon>
        <taxon>Pterygota</taxon>
        <taxon>Neoptera</taxon>
        <taxon>Polyneoptera</taxon>
        <taxon>Phasmatodea</taxon>
        <taxon>Timematodea</taxon>
        <taxon>Timematoidea</taxon>
        <taxon>Timematidae</taxon>
        <taxon>Timema</taxon>
    </lineage>
</organism>
<evidence type="ECO:0000313" key="1">
    <source>
        <dbReference type="EMBL" id="CAD7203411.1"/>
    </source>
</evidence>
<reference evidence="1" key="1">
    <citation type="submission" date="2020-11" db="EMBL/GenBank/DDBJ databases">
        <authorList>
            <person name="Tran Van P."/>
        </authorList>
    </citation>
    <scope>NUCLEOTIDE SEQUENCE</scope>
</reference>